<dbReference type="Proteomes" id="UP000241818">
    <property type="component" value="Unassembled WGS sequence"/>
</dbReference>
<keyword evidence="2" id="KW-0812">Transmembrane</keyword>
<reference evidence="3 4" key="1">
    <citation type="journal article" date="2018" name="New Phytol.">
        <title>Comparative genomics and transcriptomics depict ericoid mycorrhizal fungi as versatile saprotrophs and plant mutualists.</title>
        <authorList>
            <person name="Martino E."/>
            <person name="Morin E."/>
            <person name="Grelet G.A."/>
            <person name="Kuo A."/>
            <person name="Kohler A."/>
            <person name="Daghino S."/>
            <person name="Barry K.W."/>
            <person name="Cichocki N."/>
            <person name="Clum A."/>
            <person name="Dockter R.B."/>
            <person name="Hainaut M."/>
            <person name="Kuo R.C."/>
            <person name="LaButti K."/>
            <person name="Lindahl B.D."/>
            <person name="Lindquist E.A."/>
            <person name="Lipzen A."/>
            <person name="Khouja H.R."/>
            <person name="Magnuson J."/>
            <person name="Murat C."/>
            <person name="Ohm R.A."/>
            <person name="Singer S.W."/>
            <person name="Spatafora J.W."/>
            <person name="Wang M."/>
            <person name="Veneault-Fourrey C."/>
            <person name="Henrissat B."/>
            <person name="Grigoriev I.V."/>
            <person name="Martin F.M."/>
            <person name="Perotto S."/>
        </authorList>
    </citation>
    <scope>NUCLEOTIDE SEQUENCE [LARGE SCALE GENOMIC DNA]</scope>
    <source>
        <strain evidence="3 4">ATCC 22711</strain>
    </source>
</reference>
<dbReference type="RefSeq" id="XP_024719463.1">
    <property type="nucleotide sequence ID" value="XM_024865696.1"/>
</dbReference>
<evidence type="ECO:0000313" key="4">
    <source>
        <dbReference type="Proteomes" id="UP000241818"/>
    </source>
</evidence>
<keyword evidence="2" id="KW-1133">Transmembrane helix</keyword>
<protein>
    <submittedName>
        <fullName evidence="3">Uncharacterized protein</fullName>
    </submittedName>
</protein>
<sequence>MSTFRGDNSDTMGGSAQYPPVRQRSPFNRANTNPYQSSSQAEGSRANEIPPPSYSLWVDPELADAFQLEDMSPAVSPRIPPPIFTGAWPLYEVPLSPIRDRPMQPQPTGNNPSSDEAFNFNFFKPRAQSRWKYLFLILLFITICAAAIAFPVTVFKYQHSALQNTTSSCTTMQTTKSFATTHTHISTKATTVHKTSTITHTTSVSSSPSSDAVACSDLLQAVCSHKNPSPLPDLSRGKYQGCRPIFKLFYCKFMDDVAALGISPLEDALSCAGMRDFCN</sequence>
<organism evidence="3 4">
    <name type="scientific">Amorphotheca resinae ATCC 22711</name>
    <dbReference type="NCBI Taxonomy" id="857342"/>
    <lineage>
        <taxon>Eukaryota</taxon>
        <taxon>Fungi</taxon>
        <taxon>Dikarya</taxon>
        <taxon>Ascomycota</taxon>
        <taxon>Pezizomycotina</taxon>
        <taxon>Leotiomycetes</taxon>
        <taxon>Helotiales</taxon>
        <taxon>Amorphothecaceae</taxon>
        <taxon>Amorphotheca</taxon>
    </lineage>
</organism>
<evidence type="ECO:0000256" key="2">
    <source>
        <dbReference type="SAM" id="Phobius"/>
    </source>
</evidence>
<dbReference type="AlphaFoldDB" id="A0A2T3AXS7"/>
<accession>A0A2T3AXS7</accession>
<gene>
    <name evidence="3" type="ORF">M430DRAFT_277032</name>
</gene>
<dbReference type="InParanoid" id="A0A2T3AXS7"/>
<feature type="transmembrane region" description="Helical" evidence="2">
    <location>
        <begin position="133"/>
        <end position="155"/>
    </location>
</feature>
<proteinExistence type="predicted"/>
<feature type="compositionally biased region" description="Polar residues" evidence="1">
    <location>
        <begin position="25"/>
        <end position="42"/>
    </location>
</feature>
<dbReference type="EMBL" id="KZ679013">
    <property type="protein sequence ID" value="PSS14864.1"/>
    <property type="molecule type" value="Genomic_DNA"/>
</dbReference>
<name>A0A2T3AXS7_AMORE</name>
<feature type="region of interest" description="Disordered" evidence="1">
    <location>
        <begin position="1"/>
        <end position="50"/>
    </location>
</feature>
<feature type="compositionally biased region" description="Polar residues" evidence="1">
    <location>
        <begin position="1"/>
        <end position="14"/>
    </location>
</feature>
<dbReference type="GeneID" id="36573777"/>
<evidence type="ECO:0000313" key="3">
    <source>
        <dbReference type="EMBL" id="PSS14864.1"/>
    </source>
</evidence>
<keyword evidence="4" id="KW-1185">Reference proteome</keyword>
<evidence type="ECO:0000256" key="1">
    <source>
        <dbReference type="SAM" id="MobiDB-lite"/>
    </source>
</evidence>
<keyword evidence="2" id="KW-0472">Membrane</keyword>